<evidence type="ECO:0000259" key="2">
    <source>
        <dbReference type="Pfam" id="PF04264"/>
    </source>
</evidence>
<dbReference type="SUPFAM" id="SSF101874">
    <property type="entry name" value="YceI-like"/>
    <property type="match status" value="1"/>
</dbReference>
<feature type="signal peptide" evidence="1">
    <location>
        <begin position="1"/>
        <end position="17"/>
    </location>
</feature>
<dbReference type="Pfam" id="PF04264">
    <property type="entry name" value="YceI"/>
    <property type="match status" value="1"/>
</dbReference>
<dbReference type="RefSeq" id="WP_193111329.1">
    <property type="nucleotide sequence ID" value="NZ_CP041406.1"/>
</dbReference>
<dbReference type="Proteomes" id="UP000593580">
    <property type="component" value="Chromosome"/>
</dbReference>
<dbReference type="EMBL" id="CP041406">
    <property type="protein sequence ID" value="QOP45084.1"/>
    <property type="molecule type" value="Genomic_DNA"/>
</dbReference>
<dbReference type="InterPro" id="IPR036761">
    <property type="entry name" value="TTHA0802/YceI-like_sf"/>
</dbReference>
<reference evidence="3 4" key="1">
    <citation type="submission" date="2019-07" db="EMBL/GenBank/DDBJ databases">
        <title>Sulfurimonas paralvinellae sp. nov., a novel mesophilic, hydrogen- and sulfur-oxidizing chemolithoautotroph within the Epsilonproteo- bacteria isolated from a deep-sea hydrothermal vent polychaete nest, reclassification of Thiomicrospira denitrificans as Sulfurimonas denitrificans comb. nov. and emended description of the genus Sulfurimonas.</title>
        <authorList>
            <person name="Wang S."/>
            <person name="Jiang L."/>
            <person name="Shao Z."/>
        </authorList>
    </citation>
    <scope>NUCLEOTIDE SEQUENCE [LARGE SCALE GENOMIC DNA]</scope>
    <source>
        <strain evidence="3 4">GO25</strain>
    </source>
</reference>
<dbReference type="AlphaFoldDB" id="A0A7M1B5T6"/>
<feature type="chain" id="PRO_5033039549" evidence="1">
    <location>
        <begin position="18"/>
        <end position="209"/>
    </location>
</feature>
<name>A0A7M1B5T6_9BACT</name>
<evidence type="ECO:0000256" key="1">
    <source>
        <dbReference type="SAM" id="SignalP"/>
    </source>
</evidence>
<accession>A0A7M1B5T6</accession>
<proteinExistence type="predicted"/>
<dbReference type="KEGG" id="spal:FM071_01745"/>
<sequence>MLKIFFSLLLFIASANALEEMGIKGTGGCVLSQNNHVEVGFTAYKTPLKIGVGGTFDKVSYTPNKISGSSFRDLFVGSSVVIDTKSVNSHNKGRDAKLVKFFFDNMSSQTITAEITGYTPDKRYKGKPKTGIFMVAVTMNGVTRNVPMRYSYFQGKMKAEGVIDLFDFSANRSLQAINKACYELHQGKTWNDVTISFTTEVKASLCHAK</sequence>
<organism evidence="3 4">
    <name type="scientific">Sulfurimonas paralvinellae</name>
    <dbReference type="NCBI Taxonomy" id="317658"/>
    <lineage>
        <taxon>Bacteria</taxon>
        <taxon>Pseudomonadati</taxon>
        <taxon>Campylobacterota</taxon>
        <taxon>Epsilonproteobacteria</taxon>
        <taxon>Campylobacterales</taxon>
        <taxon>Sulfurimonadaceae</taxon>
        <taxon>Sulfurimonas</taxon>
    </lineage>
</organism>
<dbReference type="Gene3D" id="2.40.128.110">
    <property type="entry name" value="Lipid/polyisoprenoid-binding, YceI-like"/>
    <property type="match status" value="1"/>
</dbReference>
<gene>
    <name evidence="3" type="ORF">FM071_01745</name>
</gene>
<feature type="domain" description="Lipid/polyisoprenoid-binding YceI-like" evidence="2">
    <location>
        <begin position="34"/>
        <end position="200"/>
    </location>
</feature>
<keyword evidence="1" id="KW-0732">Signal</keyword>
<protein>
    <submittedName>
        <fullName evidence="3">YceI family protein</fullName>
    </submittedName>
</protein>
<evidence type="ECO:0000313" key="4">
    <source>
        <dbReference type="Proteomes" id="UP000593580"/>
    </source>
</evidence>
<dbReference type="InterPro" id="IPR007372">
    <property type="entry name" value="Lipid/polyisoprenoid-bd_YceI"/>
</dbReference>
<keyword evidence="4" id="KW-1185">Reference proteome</keyword>
<evidence type="ECO:0000313" key="3">
    <source>
        <dbReference type="EMBL" id="QOP45084.1"/>
    </source>
</evidence>